<dbReference type="GO" id="GO:0016987">
    <property type="term" value="F:sigma factor activity"/>
    <property type="evidence" value="ECO:0007669"/>
    <property type="project" value="UniProtKB-KW"/>
</dbReference>
<keyword evidence="3 6" id="KW-0731">Sigma factor</keyword>
<reference evidence="10" key="1">
    <citation type="submission" date="2017-01" db="EMBL/GenBank/DDBJ databases">
        <authorList>
            <person name="Varghese N."/>
            <person name="Submissions S."/>
        </authorList>
    </citation>
    <scope>NUCLEOTIDE SEQUENCE [LARGE SCALE GENOMIC DNA]</scope>
    <source>
        <strain evidence="10">DSM 16176</strain>
    </source>
</reference>
<dbReference type="InterPro" id="IPR013324">
    <property type="entry name" value="RNA_pol_sigma_r3/r4-like"/>
</dbReference>
<dbReference type="Gene3D" id="1.10.1740.10">
    <property type="match status" value="1"/>
</dbReference>
<dbReference type="Pfam" id="PF04545">
    <property type="entry name" value="Sigma70_r4"/>
    <property type="match status" value="1"/>
</dbReference>
<evidence type="ECO:0000256" key="5">
    <source>
        <dbReference type="ARBA" id="ARBA00023163"/>
    </source>
</evidence>
<dbReference type="InterPro" id="IPR007627">
    <property type="entry name" value="RNA_pol_sigma70_r2"/>
</dbReference>
<name>A0A1N7PNU7_9BACL</name>
<proteinExistence type="inferred from homology"/>
<evidence type="ECO:0000313" key="9">
    <source>
        <dbReference type="EMBL" id="SIT12261.1"/>
    </source>
</evidence>
<evidence type="ECO:0000259" key="8">
    <source>
        <dbReference type="Pfam" id="PF04545"/>
    </source>
</evidence>
<dbReference type="PROSITE" id="PS01063">
    <property type="entry name" value="SIGMA70_ECF"/>
    <property type="match status" value="1"/>
</dbReference>
<dbReference type="NCBIfam" id="TIGR02937">
    <property type="entry name" value="sigma70-ECF"/>
    <property type="match status" value="1"/>
</dbReference>
<dbReference type="PANTHER" id="PTHR43133:SF62">
    <property type="entry name" value="RNA POLYMERASE SIGMA FACTOR SIGZ"/>
    <property type="match status" value="1"/>
</dbReference>
<accession>A0A1N7PNU7</accession>
<dbReference type="InterPro" id="IPR007630">
    <property type="entry name" value="RNA_pol_sigma70_r4"/>
</dbReference>
<dbReference type="InterPro" id="IPR039425">
    <property type="entry name" value="RNA_pol_sigma-70-like"/>
</dbReference>
<dbReference type="PANTHER" id="PTHR43133">
    <property type="entry name" value="RNA POLYMERASE ECF-TYPE SIGMA FACTO"/>
    <property type="match status" value="1"/>
</dbReference>
<organism evidence="9 10">
    <name type="scientific">Alicyclobacillus vulcanalis</name>
    <dbReference type="NCBI Taxonomy" id="252246"/>
    <lineage>
        <taxon>Bacteria</taxon>
        <taxon>Bacillati</taxon>
        <taxon>Bacillota</taxon>
        <taxon>Bacilli</taxon>
        <taxon>Bacillales</taxon>
        <taxon>Alicyclobacillaceae</taxon>
        <taxon>Alicyclobacillus</taxon>
    </lineage>
</organism>
<dbReference type="InterPro" id="IPR036388">
    <property type="entry name" value="WH-like_DNA-bd_sf"/>
</dbReference>
<feature type="domain" description="RNA polymerase sigma-70 region 4" evidence="8">
    <location>
        <begin position="158"/>
        <end position="206"/>
    </location>
</feature>
<dbReference type="SUPFAM" id="SSF88946">
    <property type="entry name" value="Sigma2 domain of RNA polymerase sigma factors"/>
    <property type="match status" value="1"/>
</dbReference>
<dbReference type="Pfam" id="PF04542">
    <property type="entry name" value="Sigma70_r2"/>
    <property type="match status" value="1"/>
</dbReference>
<keyword evidence="5 6" id="KW-0804">Transcription</keyword>
<evidence type="ECO:0000256" key="4">
    <source>
        <dbReference type="ARBA" id="ARBA00023125"/>
    </source>
</evidence>
<evidence type="ECO:0000256" key="1">
    <source>
        <dbReference type="ARBA" id="ARBA00010641"/>
    </source>
</evidence>
<gene>
    <name evidence="9" type="ORF">SAMN05421799_11539</name>
</gene>
<dbReference type="AlphaFoldDB" id="A0A1N7PNU7"/>
<dbReference type="CDD" id="cd06171">
    <property type="entry name" value="Sigma70_r4"/>
    <property type="match status" value="1"/>
</dbReference>
<keyword evidence="4 6" id="KW-0238">DNA-binding</keyword>
<dbReference type="Gene3D" id="1.10.10.10">
    <property type="entry name" value="Winged helix-like DNA-binding domain superfamily/Winged helix DNA-binding domain"/>
    <property type="match status" value="1"/>
</dbReference>
<feature type="domain" description="RNA polymerase sigma-70 region 2" evidence="7">
    <location>
        <begin position="54"/>
        <end position="122"/>
    </location>
</feature>
<dbReference type="Proteomes" id="UP000186156">
    <property type="component" value="Unassembled WGS sequence"/>
</dbReference>
<evidence type="ECO:0000256" key="2">
    <source>
        <dbReference type="ARBA" id="ARBA00023015"/>
    </source>
</evidence>
<dbReference type="InterPro" id="IPR014284">
    <property type="entry name" value="RNA_pol_sigma-70_dom"/>
</dbReference>
<keyword evidence="2 6" id="KW-0805">Transcription regulation</keyword>
<evidence type="ECO:0000313" key="10">
    <source>
        <dbReference type="Proteomes" id="UP000186156"/>
    </source>
</evidence>
<dbReference type="SUPFAM" id="SSF88659">
    <property type="entry name" value="Sigma3 and sigma4 domains of RNA polymerase sigma factors"/>
    <property type="match status" value="1"/>
</dbReference>
<dbReference type="STRING" id="252246.SAMN05421799_11539"/>
<dbReference type="InterPro" id="IPR000838">
    <property type="entry name" value="RNA_pol_sigma70_ECF_CS"/>
</dbReference>
<dbReference type="InterPro" id="IPR013325">
    <property type="entry name" value="RNA_pol_sigma_r2"/>
</dbReference>
<sequence>MAFSLSRSAASTIIRDSTTNSIVRLRRVDMNGELSDDMLLAAIARGQRDALEALYDRFARLVYGFAYRVTGNASHAEEIVQDVFVKVWRQAHAYNPTLGKVSTWLLTIARRSAIDLHRRERRQQHESGEEWFPVLPDHAPTPDRLAEQSDLRSRLRQALGKLPEEQRQVVEWMYFQGYTQNEIAEHFGWSLGTVKSRARLAMQKLRDELQRVGWEVEGRG</sequence>
<keyword evidence="10" id="KW-1185">Reference proteome</keyword>
<dbReference type="EMBL" id="FTOO01000015">
    <property type="protein sequence ID" value="SIT12261.1"/>
    <property type="molecule type" value="Genomic_DNA"/>
</dbReference>
<protein>
    <recommendedName>
        <fullName evidence="6">RNA polymerase sigma factor</fullName>
    </recommendedName>
</protein>
<evidence type="ECO:0000256" key="6">
    <source>
        <dbReference type="RuleBase" id="RU000716"/>
    </source>
</evidence>
<comment type="similarity">
    <text evidence="1 6">Belongs to the sigma-70 factor family. ECF subfamily.</text>
</comment>
<evidence type="ECO:0000256" key="3">
    <source>
        <dbReference type="ARBA" id="ARBA00023082"/>
    </source>
</evidence>
<dbReference type="GO" id="GO:0006352">
    <property type="term" value="P:DNA-templated transcription initiation"/>
    <property type="evidence" value="ECO:0007669"/>
    <property type="project" value="InterPro"/>
</dbReference>
<dbReference type="GO" id="GO:0003677">
    <property type="term" value="F:DNA binding"/>
    <property type="evidence" value="ECO:0007669"/>
    <property type="project" value="UniProtKB-KW"/>
</dbReference>
<evidence type="ECO:0000259" key="7">
    <source>
        <dbReference type="Pfam" id="PF04542"/>
    </source>
</evidence>